<dbReference type="RefSeq" id="WP_089923085.1">
    <property type="nucleotide sequence ID" value="NZ_FOFV01000018.1"/>
</dbReference>
<gene>
    <name evidence="1" type="ORF">SAMN04488000_118116</name>
</gene>
<dbReference type="SUPFAM" id="SSF52141">
    <property type="entry name" value="Uracil-DNA glycosylase-like"/>
    <property type="match status" value="1"/>
</dbReference>
<dbReference type="OrthoDB" id="3387386at2"/>
<dbReference type="STRING" id="65499.SAMN04488000_118116"/>
<protein>
    <submittedName>
        <fullName evidence="1">Phage gp6-like head-tail connector protein</fullName>
    </submittedName>
</protein>
<dbReference type="InterPro" id="IPR021146">
    <property type="entry name" value="Phage_gp6-like_head-tail"/>
</dbReference>
<dbReference type="AlphaFoldDB" id="A0A1H9VH28"/>
<dbReference type="Pfam" id="PF05135">
    <property type="entry name" value="Phage_connect_1"/>
    <property type="match status" value="1"/>
</dbReference>
<dbReference type="Gene3D" id="1.10.3230.30">
    <property type="entry name" value="Phage gp6-like head-tail connector protein"/>
    <property type="match status" value="1"/>
</dbReference>
<proteinExistence type="predicted"/>
<evidence type="ECO:0000313" key="2">
    <source>
        <dbReference type="Proteomes" id="UP000199503"/>
    </source>
</evidence>
<keyword evidence="2" id="KW-1185">Reference proteome</keyword>
<dbReference type="InterPro" id="IPR036895">
    <property type="entry name" value="Uracil-DNA_glycosylase-like_sf"/>
</dbReference>
<name>A0A1H9VH28_9PSEU</name>
<dbReference type="Proteomes" id="UP000199503">
    <property type="component" value="Unassembled WGS sequence"/>
</dbReference>
<evidence type="ECO:0000313" key="1">
    <source>
        <dbReference type="EMBL" id="SES20952.1"/>
    </source>
</evidence>
<sequence length="198" mass="21757">MAADYATLIQLKNRPRITDTDDDDLLNRALAAASRGIDNRCGRRFDLDASATAKMFNPRDRVVRHDDGDLFLLPDIGSATGLVVEVGRDSSWTTISASNYETYPDNALADSWPIEGLLLLNWPISSARTRLRVTARWGWPTVPDAIVEATLIQASRLFARKDSPEGVMGSADWGGIRVSRVDPDVEALIQPYAKPGFA</sequence>
<accession>A0A1H9VH28</accession>
<organism evidence="1 2">
    <name type="scientific">Lentzea albida</name>
    <dbReference type="NCBI Taxonomy" id="65499"/>
    <lineage>
        <taxon>Bacteria</taxon>
        <taxon>Bacillati</taxon>
        <taxon>Actinomycetota</taxon>
        <taxon>Actinomycetes</taxon>
        <taxon>Pseudonocardiales</taxon>
        <taxon>Pseudonocardiaceae</taxon>
        <taxon>Lentzea</taxon>
    </lineage>
</organism>
<dbReference type="EMBL" id="FOFV01000018">
    <property type="protein sequence ID" value="SES20952.1"/>
    <property type="molecule type" value="Genomic_DNA"/>
</dbReference>
<reference evidence="2" key="1">
    <citation type="submission" date="2016-10" db="EMBL/GenBank/DDBJ databases">
        <authorList>
            <person name="Varghese N."/>
            <person name="Submissions S."/>
        </authorList>
    </citation>
    <scope>NUCLEOTIDE SEQUENCE [LARGE SCALE GENOMIC DNA]</scope>
    <source>
        <strain evidence="2">DSM 44437</strain>
    </source>
</reference>